<dbReference type="SUPFAM" id="SSF51735">
    <property type="entry name" value="NAD(P)-binding Rossmann-fold domains"/>
    <property type="match status" value="1"/>
</dbReference>
<dbReference type="GO" id="GO:0050661">
    <property type="term" value="F:NADP binding"/>
    <property type="evidence" value="ECO:0007669"/>
    <property type="project" value="TreeGrafter"/>
</dbReference>
<evidence type="ECO:0000256" key="5">
    <source>
        <dbReference type="ARBA" id="ARBA00019465"/>
    </source>
</evidence>
<dbReference type="SUPFAM" id="SSF48179">
    <property type="entry name" value="6-phosphogluconate dehydrogenase C-terminal domain-like"/>
    <property type="match status" value="1"/>
</dbReference>
<dbReference type="InterPro" id="IPR013328">
    <property type="entry name" value="6PGD_dom2"/>
</dbReference>
<dbReference type="Gene3D" id="1.10.1040.10">
    <property type="entry name" value="N-(1-d-carboxylethyl)-l-norvaline Dehydrogenase, domain 2"/>
    <property type="match status" value="1"/>
</dbReference>
<feature type="domain" description="Ketopantoate reductase N-terminal" evidence="12">
    <location>
        <begin position="4"/>
        <end position="145"/>
    </location>
</feature>
<dbReference type="UniPathway" id="UPA00028">
    <property type="reaction ID" value="UER00004"/>
</dbReference>
<reference evidence="14 15" key="2">
    <citation type="journal article" date="2016" name="Int. J. Syst. Evol. Microbiol.">
        <title>Bacillus gobiensis sp. nov., isolated from a soil sample.</title>
        <authorList>
            <person name="Liu B."/>
            <person name="Liu G.H."/>
            <person name="Cetin S."/>
            <person name="Schumann P."/>
            <person name="Pan Z.Z."/>
            <person name="Chen Q.Q."/>
        </authorList>
    </citation>
    <scope>NUCLEOTIDE SEQUENCE [LARGE SCALE GENOMIC DNA]</scope>
    <source>
        <strain evidence="14 15">FJAT-4402</strain>
    </source>
</reference>
<evidence type="ECO:0000313" key="15">
    <source>
        <dbReference type="Proteomes" id="UP000067625"/>
    </source>
</evidence>
<dbReference type="GO" id="GO:0015940">
    <property type="term" value="P:pantothenate biosynthetic process"/>
    <property type="evidence" value="ECO:0007669"/>
    <property type="project" value="UniProtKB-UniPathway"/>
</dbReference>
<evidence type="ECO:0000259" key="12">
    <source>
        <dbReference type="Pfam" id="PF02558"/>
    </source>
</evidence>
<evidence type="ECO:0000256" key="3">
    <source>
        <dbReference type="ARBA" id="ARBA00007870"/>
    </source>
</evidence>
<evidence type="ECO:0000256" key="11">
    <source>
        <dbReference type="RuleBase" id="RU362068"/>
    </source>
</evidence>
<dbReference type="RefSeq" id="WP_053602709.1">
    <property type="nucleotide sequence ID" value="NZ_CP012600.1"/>
</dbReference>
<keyword evidence="8 11" id="KW-0560">Oxidoreductase</keyword>
<evidence type="ECO:0000256" key="1">
    <source>
        <dbReference type="ARBA" id="ARBA00002919"/>
    </source>
</evidence>
<dbReference type="Pfam" id="PF08546">
    <property type="entry name" value="ApbA_C"/>
    <property type="match status" value="1"/>
</dbReference>
<name>A0A0M4G7E1_9BACI</name>
<feature type="domain" description="Ketopantoate reductase C-terminal" evidence="13">
    <location>
        <begin position="171"/>
        <end position="290"/>
    </location>
</feature>
<evidence type="ECO:0000313" key="14">
    <source>
        <dbReference type="EMBL" id="ALC80958.1"/>
    </source>
</evidence>
<dbReference type="AlphaFoldDB" id="A0A0M4G7E1"/>
<protein>
    <recommendedName>
        <fullName evidence="5 11">2-dehydropantoate 2-reductase</fullName>
        <ecNumber evidence="4 11">1.1.1.169</ecNumber>
    </recommendedName>
    <alternativeName>
        <fullName evidence="9 11">Ketopantoate reductase</fullName>
    </alternativeName>
</protein>
<gene>
    <name evidence="14" type="ORF">AM592_04660</name>
</gene>
<accession>A0A0M4G7E1</accession>
<comment type="pathway">
    <text evidence="2 11">Cofactor biosynthesis; (R)-pantothenate biosynthesis; (R)-pantoate from 3-methyl-2-oxobutanoate: step 2/2.</text>
</comment>
<proteinExistence type="inferred from homology"/>
<dbReference type="NCBIfam" id="TIGR00745">
    <property type="entry name" value="apbA_panE"/>
    <property type="match status" value="1"/>
</dbReference>
<dbReference type="EMBL" id="CP012600">
    <property type="protein sequence ID" value="ALC80958.1"/>
    <property type="molecule type" value="Genomic_DNA"/>
</dbReference>
<dbReference type="InterPro" id="IPR008927">
    <property type="entry name" value="6-PGluconate_DH-like_C_sf"/>
</dbReference>
<dbReference type="Gene3D" id="3.40.50.720">
    <property type="entry name" value="NAD(P)-binding Rossmann-like Domain"/>
    <property type="match status" value="1"/>
</dbReference>
<dbReference type="InterPro" id="IPR003710">
    <property type="entry name" value="ApbA"/>
</dbReference>
<evidence type="ECO:0000256" key="8">
    <source>
        <dbReference type="ARBA" id="ARBA00023002"/>
    </source>
</evidence>
<evidence type="ECO:0000259" key="13">
    <source>
        <dbReference type="Pfam" id="PF08546"/>
    </source>
</evidence>
<evidence type="ECO:0000256" key="7">
    <source>
        <dbReference type="ARBA" id="ARBA00022857"/>
    </source>
</evidence>
<dbReference type="GO" id="GO:0005737">
    <property type="term" value="C:cytoplasm"/>
    <property type="evidence" value="ECO:0007669"/>
    <property type="project" value="TreeGrafter"/>
</dbReference>
<comment type="catalytic activity">
    <reaction evidence="10 11">
        <text>(R)-pantoate + NADP(+) = 2-dehydropantoate + NADPH + H(+)</text>
        <dbReference type="Rhea" id="RHEA:16233"/>
        <dbReference type="ChEBI" id="CHEBI:11561"/>
        <dbReference type="ChEBI" id="CHEBI:15378"/>
        <dbReference type="ChEBI" id="CHEBI:15980"/>
        <dbReference type="ChEBI" id="CHEBI:57783"/>
        <dbReference type="ChEBI" id="CHEBI:58349"/>
        <dbReference type="EC" id="1.1.1.169"/>
    </reaction>
</comment>
<dbReference type="Proteomes" id="UP000067625">
    <property type="component" value="Chromosome"/>
</dbReference>
<sequence>MKLAVLGGGAVGLLTAFYLSQAHTITVITRSQKQAEILNMHGITISKDGKEETRKVHAAHKSEEAFDLCLVTVKQNQLHSVRNTIETLNCDRFLFLQNGMGHLSFMGNISQSKEVYVGIVEHGVVKMDAAHIIHTGNGCVRWGAYSACDKYMLAKELAKTHESFPFVFSDNWRQILIEKLLINACINPMTALLNVKNCELLANPAYLAFMEQIFNEAVSVLQVHEVESSWKKVLAVCEKTAENTSSMRADLLNGRKTEIDAILGYLINEANAKGKVVPHLSFLFASIKAAEPS</sequence>
<keyword evidence="7 11" id="KW-0521">NADP</keyword>
<dbReference type="Pfam" id="PF02558">
    <property type="entry name" value="ApbA"/>
    <property type="match status" value="1"/>
</dbReference>
<evidence type="ECO:0000256" key="9">
    <source>
        <dbReference type="ARBA" id="ARBA00032024"/>
    </source>
</evidence>
<reference evidence="15" key="1">
    <citation type="submission" date="2015-08" db="EMBL/GenBank/DDBJ databases">
        <title>Genome sequencing project for genomic taxonomy and phylogenomics of Bacillus-like bacteria.</title>
        <authorList>
            <person name="Liu B."/>
            <person name="Wang J."/>
            <person name="Zhu Y."/>
            <person name="Liu G."/>
            <person name="Chen Q."/>
            <person name="Chen Z."/>
            <person name="Lan J."/>
            <person name="Che J."/>
            <person name="Ge C."/>
            <person name="Shi H."/>
            <person name="Pan Z."/>
            <person name="Liu X."/>
        </authorList>
    </citation>
    <scope>NUCLEOTIDE SEQUENCE [LARGE SCALE GENOMIC DNA]</scope>
    <source>
        <strain evidence="15">FJAT-4402</strain>
    </source>
</reference>
<dbReference type="NCBIfam" id="NF005093">
    <property type="entry name" value="PRK06522.2-4"/>
    <property type="match status" value="1"/>
</dbReference>
<comment type="similarity">
    <text evidence="3 11">Belongs to the ketopantoate reductase family.</text>
</comment>
<dbReference type="PANTHER" id="PTHR43765:SF2">
    <property type="entry name" value="2-DEHYDROPANTOATE 2-REDUCTASE"/>
    <property type="match status" value="1"/>
</dbReference>
<dbReference type="EC" id="1.1.1.169" evidence="4 11"/>
<dbReference type="InterPro" id="IPR036291">
    <property type="entry name" value="NAD(P)-bd_dom_sf"/>
</dbReference>
<dbReference type="PANTHER" id="PTHR43765">
    <property type="entry name" value="2-DEHYDROPANTOATE 2-REDUCTASE-RELATED"/>
    <property type="match status" value="1"/>
</dbReference>
<evidence type="ECO:0000256" key="6">
    <source>
        <dbReference type="ARBA" id="ARBA00022655"/>
    </source>
</evidence>
<keyword evidence="15" id="KW-1185">Reference proteome</keyword>
<organism evidence="14 15">
    <name type="scientific">Bacillus gobiensis</name>
    <dbReference type="NCBI Taxonomy" id="1441095"/>
    <lineage>
        <taxon>Bacteria</taxon>
        <taxon>Bacillati</taxon>
        <taxon>Bacillota</taxon>
        <taxon>Bacilli</taxon>
        <taxon>Bacillales</taxon>
        <taxon>Bacillaceae</taxon>
        <taxon>Bacillus</taxon>
    </lineage>
</organism>
<dbReference type="InterPro" id="IPR050838">
    <property type="entry name" value="Ketopantoate_reductase"/>
</dbReference>
<dbReference type="STRING" id="1441095.AM592_04660"/>
<evidence type="ECO:0000256" key="10">
    <source>
        <dbReference type="ARBA" id="ARBA00048793"/>
    </source>
</evidence>
<dbReference type="GO" id="GO:0008677">
    <property type="term" value="F:2-dehydropantoate 2-reductase activity"/>
    <property type="evidence" value="ECO:0007669"/>
    <property type="project" value="UniProtKB-EC"/>
</dbReference>
<dbReference type="InterPro" id="IPR013752">
    <property type="entry name" value="KPA_reductase"/>
</dbReference>
<dbReference type="InterPro" id="IPR013332">
    <property type="entry name" value="KPR_N"/>
</dbReference>
<evidence type="ECO:0000256" key="4">
    <source>
        <dbReference type="ARBA" id="ARBA00013014"/>
    </source>
</evidence>
<keyword evidence="6 11" id="KW-0566">Pantothenate biosynthesis</keyword>
<dbReference type="OrthoDB" id="9800163at2"/>
<comment type="function">
    <text evidence="1 11">Catalyzes the NADPH-dependent reduction of ketopantoate into pantoic acid.</text>
</comment>
<evidence type="ECO:0000256" key="2">
    <source>
        <dbReference type="ARBA" id="ARBA00004994"/>
    </source>
</evidence>
<dbReference type="PATRIC" id="fig|1441095.3.peg.1025"/>